<dbReference type="Proteomes" id="UP000887565">
    <property type="component" value="Unplaced"/>
</dbReference>
<evidence type="ECO:0000313" key="3">
    <source>
        <dbReference type="WBParaSite" id="nRc.2.0.1.t41405-RA"/>
    </source>
</evidence>
<proteinExistence type="predicted"/>
<accession>A0A915KSE4</accession>
<reference evidence="3" key="1">
    <citation type="submission" date="2022-11" db="UniProtKB">
        <authorList>
            <consortium name="WormBaseParasite"/>
        </authorList>
    </citation>
    <scope>IDENTIFICATION</scope>
</reference>
<feature type="compositionally biased region" description="Basic and acidic residues" evidence="1">
    <location>
        <begin position="393"/>
        <end position="412"/>
    </location>
</feature>
<organism evidence="2 3">
    <name type="scientific">Romanomermis culicivorax</name>
    <name type="common">Nematode worm</name>
    <dbReference type="NCBI Taxonomy" id="13658"/>
    <lineage>
        <taxon>Eukaryota</taxon>
        <taxon>Metazoa</taxon>
        <taxon>Ecdysozoa</taxon>
        <taxon>Nematoda</taxon>
        <taxon>Enoplea</taxon>
        <taxon>Dorylaimia</taxon>
        <taxon>Mermithida</taxon>
        <taxon>Mermithoidea</taxon>
        <taxon>Mermithidae</taxon>
        <taxon>Romanomermis</taxon>
    </lineage>
</organism>
<evidence type="ECO:0000256" key="1">
    <source>
        <dbReference type="SAM" id="MobiDB-lite"/>
    </source>
</evidence>
<dbReference type="WBParaSite" id="nRc.2.0.1.t41405-RA">
    <property type="protein sequence ID" value="nRc.2.0.1.t41405-RA"/>
    <property type="gene ID" value="nRc.2.0.1.g41405"/>
</dbReference>
<dbReference type="AlphaFoldDB" id="A0A915KSE4"/>
<protein>
    <submittedName>
        <fullName evidence="3">Uncharacterized protein</fullName>
    </submittedName>
</protein>
<keyword evidence="2" id="KW-1185">Reference proteome</keyword>
<name>A0A915KSE4_ROMCU</name>
<feature type="region of interest" description="Disordered" evidence="1">
    <location>
        <begin position="393"/>
        <end position="420"/>
    </location>
</feature>
<evidence type="ECO:0000313" key="2">
    <source>
        <dbReference type="Proteomes" id="UP000887565"/>
    </source>
</evidence>
<sequence>MSFENTRVWENGRNLIDRKGTGTVRFLNFRTGIGTGILKIEEPEPKFFKIKTVAPLVTTQTKNISICDQMSSICLIPKRRTCPSPTRSRLCKSTATAPFHMNESPHKVNCSIPENDNDGSEEFKSDPSSLRNIMANRSIKSSQQPEVKPPYRLSMYQTSNVLSETMFNLKDQNHKLLAASSTKKKATTSPKVNPFSGCSTNVRESIYYSKSPSCKLKFSTNTTSYKPMSTIKKFAANRNVPSTSNIFLPNPTNTGLTSIAEMRTSMYSRPGLKLNAVFQAPNMIPEIKVGKEETVERVKFEKRESEHISSTNSNAPIQISSVNETDLFASLNFDDLQKELLFINGVEMLIKKNLLTKTIANSSTVSHFRITPTNKQGTLTKIDEVDSEEKLDNYSIKDTKSETSTRIQEKKAPGKGNFEI</sequence>